<name>A0A645DJA4_9ZZZZ</name>
<reference evidence="1" key="1">
    <citation type="submission" date="2019-08" db="EMBL/GenBank/DDBJ databases">
        <authorList>
            <person name="Kucharzyk K."/>
            <person name="Murdoch R.W."/>
            <person name="Higgins S."/>
            <person name="Loffler F."/>
        </authorList>
    </citation>
    <scope>NUCLEOTIDE SEQUENCE</scope>
</reference>
<proteinExistence type="predicted"/>
<accession>A0A645DJA4</accession>
<organism evidence="1">
    <name type="scientific">bioreactor metagenome</name>
    <dbReference type="NCBI Taxonomy" id="1076179"/>
    <lineage>
        <taxon>unclassified sequences</taxon>
        <taxon>metagenomes</taxon>
        <taxon>ecological metagenomes</taxon>
    </lineage>
</organism>
<gene>
    <name evidence="1" type="ORF">SDC9_136007</name>
</gene>
<dbReference type="AlphaFoldDB" id="A0A645DJA4"/>
<sequence length="87" mass="9204">MLKGRQQHVLHRITGGIDGNLGDESQPPACGNGHLAAVIVQFTSENAQQGGLAGAVFAQQSHPLAGAYLKGNSVQYFCTNLKFLNQI</sequence>
<dbReference type="EMBL" id="VSSQ01036421">
    <property type="protein sequence ID" value="MPM88903.1"/>
    <property type="molecule type" value="Genomic_DNA"/>
</dbReference>
<evidence type="ECO:0000313" key="1">
    <source>
        <dbReference type="EMBL" id="MPM88903.1"/>
    </source>
</evidence>
<protein>
    <submittedName>
        <fullName evidence="1">Uncharacterized protein</fullName>
    </submittedName>
</protein>
<comment type="caution">
    <text evidence="1">The sequence shown here is derived from an EMBL/GenBank/DDBJ whole genome shotgun (WGS) entry which is preliminary data.</text>
</comment>